<protein>
    <submittedName>
        <fullName evidence="2">Uncharacterized protein</fullName>
    </submittedName>
</protein>
<accession>A0A5J6THV9</accession>
<reference evidence="2 3" key="1">
    <citation type="submission" date="2019-07" db="EMBL/GenBank/DDBJ databases">
        <authorList>
            <person name="Stoner T.H."/>
            <person name="Garlena R.A."/>
            <person name="Russell D.A."/>
            <person name="Pope W.H."/>
            <person name="Jacobs-Sera D."/>
            <person name="Hatfull G.F."/>
        </authorList>
    </citation>
    <scope>NUCLEOTIDE SEQUENCE [LARGE SCALE GENOMIC DNA]</scope>
</reference>
<dbReference type="GeneID" id="63209994"/>
<keyword evidence="1" id="KW-0472">Membrane</keyword>
<keyword evidence="1" id="KW-1133">Transmembrane helix</keyword>
<dbReference type="EMBL" id="MN234187">
    <property type="protein sequence ID" value="QFG10370.1"/>
    <property type="molecule type" value="Genomic_DNA"/>
</dbReference>
<name>A0A5J6THV9_9CAUD</name>
<keyword evidence="1" id="KW-0812">Transmembrane</keyword>
<proteinExistence type="predicted"/>
<dbReference type="Proteomes" id="UP000327317">
    <property type="component" value="Segment"/>
</dbReference>
<dbReference type="KEGG" id="vg:63209994"/>
<keyword evidence="3" id="KW-1185">Reference proteome</keyword>
<evidence type="ECO:0000313" key="2">
    <source>
        <dbReference type="EMBL" id="QFG10370.1"/>
    </source>
</evidence>
<gene>
    <name evidence="2" type="primary">51</name>
    <name evidence="2" type="ORF">SEA_DYOEDAFOS_51</name>
</gene>
<sequence length="31" mass="3263">MLSRITPGDIRFLAVCVTVIAVCVIGLAIFA</sequence>
<organism evidence="2 3">
    <name type="scientific">Mycobacterium phage DyoEdafos</name>
    <dbReference type="NCBI Taxonomy" id="2599860"/>
    <lineage>
        <taxon>Viruses</taxon>
        <taxon>Duplodnaviria</taxon>
        <taxon>Heunggongvirae</taxon>
        <taxon>Uroviricota</taxon>
        <taxon>Caudoviricetes</taxon>
        <taxon>Vilmaviridae</taxon>
        <taxon>Lclasvirinae</taxon>
        <taxon>Bromdenvirus</taxon>
        <taxon>Bromdenvirus dyoedafos</taxon>
    </lineage>
</organism>
<evidence type="ECO:0000313" key="3">
    <source>
        <dbReference type="Proteomes" id="UP000327317"/>
    </source>
</evidence>
<dbReference type="RefSeq" id="YP_010013399.1">
    <property type="nucleotide sequence ID" value="NC_053511.1"/>
</dbReference>
<evidence type="ECO:0000256" key="1">
    <source>
        <dbReference type="SAM" id="Phobius"/>
    </source>
</evidence>
<feature type="transmembrane region" description="Helical" evidence="1">
    <location>
        <begin position="12"/>
        <end position="30"/>
    </location>
</feature>